<accession>A0A506U8I8</accession>
<dbReference type="InterPro" id="IPR009506">
    <property type="entry name" value="YjiS-like"/>
</dbReference>
<name>A0A506U8I8_9HYPH</name>
<sequence>MNPFRLTGAWLSYRRTRSQLRRLSDYELKDIGLTSSDIDRVAARAFR</sequence>
<evidence type="ECO:0000313" key="3">
    <source>
        <dbReference type="Proteomes" id="UP000318801"/>
    </source>
</evidence>
<evidence type="ECO:0000259" key="1">
    <source>
        <dbReference type="Pfam" id="PF06568"/>
    </source>
</evidence>
<evidence type="ECO:0000313" key="2">
    <source>
        <dbReference type="EMBL" id="TPW29414.1"/>
    </source>
</evidence>
<dbReference type="RefSeq" id="WP_141149610.1">
    <property type="nucleotide sequence ID" value="NZ_VHLG01000009.1"/>
</dbReference>
<feature type="domain" description="YjiS-like" evidence="1">
    <location>
        <begin position="5"/>
        <end position="39"/>
    </location>
</feature>
<dbReference type="EMBL" id="VHLG01000009">
    <property type="protein sequence ID" value="TPW29414.1"/>
    <property type="molecule type" value="Genomic_DNA"/>
</dbReference>
<dbReference type="Pfam" id="PF06568">
    <property type="entry name" value="YjiS-like"/>
    <property type="match status" value="1"/>
</dbReference>
<reference evidence="2 3" key="1">
    <citation type="submission" date="2019-06" db="EMBL/GenBank/DDBJ databases">
        <authorList>
            <person name="Li M."/>
        </authorList>
    </citation>
    <scope>NUCLEOTIDE SEQUENCE [LARGE SCALE GENOMIC DNA]</scope>
    <source>
        <strain evidence="2 3">BGMRC2036</strain>
    </source>
</reference>
<keyword evidence="3" id="KW-1185">Reference proteome</keyword>
<comment type="caution">
    <text evidence="2">The sequence shown here is derived from an EMBL/GenBank/DDBJ whole genome shotgun (WGS) entry which is preliminary data.</text>
</comment>
<proteinExistence type="predicted"/>
<organism evidence="2 3">
    <name type="scientific">Martelella alba</name>
    <dbReference type="NCBI Taxonomy" id="2590451"/>
    <lineage>
        <taxon>Bacteria</taxon>
        <taxon>Pseudomonadati</taxon>
        <taxon>Pseudomonadota</taxon>
        <taxon>Alphaproteobacteria</taxon>
        <taxon>Hyphomicrobiales</taxon>
        <taxon>Aurantimonadaceae</taxon>
        <taxon>Martelella</taxon>
    </lineage>
</organism>
<protein>
    <submittedName>
        <fullName evidence="2">DUF1127 domain-containing protein</fullName>
    </submittedName>
</protein>
<dbReference type="AlphaFoldDB" id="A0A506U8I8"/>
<gene>
    <name evidence="2" type="ORF">FJU08_13825</name>
</gene>
<dbReference type="OrthoDB" id="8244198at2"/>
<dbReference type="Proteomes" id="UP000318801">
    <property type="component" value="Unassembled WGS sequence"/>
</dbReference>